<dbReference type="AlphaFoldDB" id="A0A1B6FS36"/>
<dbReference type="PANTHER" id="PTHR10652:SF0">
    <property type="entry name" value="ADENYLYL CYCLASE-ASSOCIATED PROTEIN"/>
    <property type="match status" value="1"/>
</dbReference>
<feature type="compositionally biased region" description="Polar residues" evidence="1">
    <location>
        <begin position="72"/>
        <end position="84"/>
    </location>
</feature>
<dbReference type="GO" id="GO:0005737">
    <property type="term" value="C:cytoplasm"/>
    <property type="evidence" value="ECO:0007669"/>
    <property type="project" value="TreeGrafter"/>
</dbReference>
<feature type="compositionally biased region" description="Low complexity" evidence="1">
    <location>
        <begin position="85"/>
        <end position="102"/>
    </location>
</feature>
<dbReference type="GO" id="GO:0008179">
    <property type="term" value="F:adenylate cyclase binding"/>
    <property type="evidence" value="ECO:0007669"/>
    <property type="project" value="TreeGrafter"/>
</dbReference>
<dbReference type="InterPro" id="IPR003124">
    <property type="entry name" value="WH2_dom"/>
</dbReference>
<reference evidence="3" key="1">
    <citation type="submission" date="2015-11" db="EMBL/GenBank/DDBJ databases">
        <title>De novo transcriptome assembly of four potential Pierce s Disease insect vectors from Arizona vineyards.</title>
        <authorList>
            <person name="Tassone E.E."/>
        </authorList>
    </citation>
    <scope>NUCLEOTIDE SEQUENCE</scope>
</reference>
<evidence type="ECO:0000259" key="2">
    <source>
        <dbReference type="PROSITE" id="PS51082"/>
    </source>
</evidence>
<accession>A0A1B6FS36</accession>
<feature type="region of interest" description="Disordered" evidence="1">
    <location>
        <begin position="1"/>
        <end position="21"/>
    </location>
</feature>
<proteinExistence type="predicted"/>
<dbReference type="GO" id="GO:0003779">
    <property type="term" value="F:actin binding"/>
    <property type="evidence" value="ECO:0007669"/>
    <property type="project" value="InterPro"/>
</dbReference>
<dbReference type="PROSITE" id="PS51082">
    <property type="entry name" value="WH2"/>
    <property type="match status" value="1"/>
</dbReference>
<dbReference type="GO" id="GO:0007015">
    <property type="term" value="P:actin filament organization"/>
    <property type="evidence" value="ECO:0007669"/>
    <property type="project" value="TreeGrafter"/>
</dbReference>
<evidence type="ECO:0000313" key="3">
    <source>
        <dbReference type="EMBL" id="JAS53000.1"/>
    </source>
</evidence>
<evidence type="ECO:0000256" key="1">
    <source>
        <dbReference type="SAM" id="MobiDB-lite"/>
    </source>
</evidence>
<dbReference type="GO" id="GO:0000902">
    <property type="term" value="P:cell morphogenesis"/>
    <property type="evidence" value="ECO:0007669"/>
    <property type="project" value="TreeGrafter"/>
</dbReference>
<dbReference type="EMBL" id="GECZ01016769">
    <property type="protein sequence ID" value="JAS53000.1"/>
    <property type="molecule type" value="Transcribed_RNA"/>
</dbReference>
<dbReference type="PANTHER" id="PTHR10652">
    <property type="entry name" value="ADENYLYL CYCLASE-ASSOCIATED PROTEIN"/>
    <property type="match status" value="1"/>
</dbReference>
<dbReference type="GO" id="GO:0019933">
    <property type="term" value="P:cAMP-mediated signaling"/>
    <property type="evidence" value="ECO:0007669"/>
    <property type="project" value="TreeGrafter"/>
</dbReference>
<dbReference type="InterPro" id="IPR001837">
    <property type="entry name" value="Adenylate_cyclase-assoc_CAP"/>
</dbReference>
<gene>
    <name evidence="3" type="ORF">g.45565</name>
</gene>
<protein>
    <recommendedName>
        <fullName evidence="2">WH2 domain-containing protein</fullName>
    </recommendedName>
</protein>
<name>A0A1B6FS36_9HEMI</name>
<feature type="region of interest" description="Disordered" evidence="1">
    <location>
        <begin position="72"/>
        <end position="103"/>
    </location>
</feature>
<sequence>LVISKQVNNSPGFLPPPPPPPPLLDNLQLDNIDSNNSMTSNSDRSALFAEINQGENITKNLRKVTANSKLNQNAHNISSMTNKDSANNNISKTSSKSQKITAPPVLEKDGKKWKIENYVDDNSIV</sequence>
<organism evidence="3">
    <name type="scientific">Cuerna arida</name>
    <dbReference type="NCBI Taxonomy" id="1464854"/>
    <lineage>
        <taxon>Eukaryota</taxon>
        <taxon>Metazoa</taxon>
        <taxon>Ecdysozoa</taxon>
        <taxon>Arthropoda</taxon>
        <taxon>Hexapoda</taxon>
        <taxon>Insecta</taxon>
        <taxon>Pterygota</taxon>
        <taxon>Neoptera</taxon>
        <taxon>Paraneoptera</taxon>
        <taxon>Hemiptera</taxon>
        <taxon>Auchenorrhyncha</taxon>
        <taxon>Membracoidea</taxon>
        <taxon>Cicadellidae</taxon>
        <taxon>Cicadellinae</taxon>
        <taxon>Proconiini</taxon>
        <taxon>Cuerna</taxon>
    </lineage>
</organism>
<feature type="domain" description="WH2" evidence="2">
    <location>
        <begin position="43"/>
        <end position="64"/>
    </location>
</feature>
<feature type="non-terminal residue" evidence="3">
    <location>
        <position position="125"/>
    </location>
</feature>
<feature type="non-terminal residue" evidence="3">
    <location>
        <position position="1"/>
    </location>
</feature>